<organism evidence="2 3">
    <name type="scientific">Fusarium tricinctum</name>
    <dbReference type="NCBI Taxonomy" id="61284"/>
    <lineage>
        <taxon>Eukaryota</taxon>
        <taxon>Fungi</taxon>
        <taxon>Dikarya</taxon>
        <taxon>Ascomycota</taxon>
        <taxon>Pezizomycotina</taxon>
        <taxon>Sordariomycetes</taxon>
        <taxon>Hypocreomycetidae</taxon>
        <taxon>Hypocreales</taxon>
        <taxon>Nectriaceae</taxon>
        <taxon>Fusarium</taxon>
        <taxon>Fusarium tricinctum species complex</taxon>
    </lineage>
</organism>
<dbReference type="OrthoDB" id="5275938at2759"/>
<protein>
    <recommendedName>
        <fullName evidence="4">BTB domain-containing protein</fullName>
    </recommendedName>
</protein>
<dbReference type="AlphaFoldDB" id="A0A8K0W966"/>
<proteinExistence type="predicted"/>
<comment type="caution">
    <text evidence="2">The sequence shown here is derived from an EMBL/GenBank/DDBJ whole genome shotgun (WGS) entry which is preliminary data.</text>
</comment>
<evidence type="ECO:0000313" key="2">
    <source>
        <dbReference type="EMBL" id="KAH7241558.1"/>
    </source>
</evidence>
<name>A0A8K0W966_9HYPO</name>
<dbReference type="InterPro" id="IPR011333">
    <property type="entry name" value="SKP1/BTB/POZ_sf"/>
</dbReference>
<dbReference type="EMBL" id="JAGPXF010000005">
    <property type="protein sequence ID" value="KAH7241558.1"/>
    <property type="molecule type" value="Genomic_DNA"/>
</dbReference>
<keyword evidence="3" id="KW-1185">Reference proteome</keyword>
<evidence type="ECO:0000313" key="3">
    <source>
        <dbReference type="Proteomes" id="UP000813427"/>
    </source>
</evidence>
<sequence>MAEPKPAKRKRAHEEEEEETQSSCFHNFEKFARFADVTFIAQDETQDEMRVCVNSAIMKNASPVFEAMLGPHFKEGHALSQARSGPVEIELPEDDAVAFSHICQALHCQADTNLLEPNPEMLLKIWILIQKYDLKKAIKLSMGHWVEEATAFRSIIRQLMLSGNLPFVKLATELEACTKGIIPGRVIYKLAGLTSNTKRGVARVYKVSIQRSPRMFYKLGLFKGQKDEDDIFQTHTGP</sequence>
<accession>A0A8K0W966</accession>
<dbReference type="SUPFAM" id="SSF54695">
    <property type="entry name" value="POZ domain"/>
    <property type="match status" value="1"/>
</dbReference>
<dbReference type="CDD" id="cd18186">
    <property type="entry name" value="BTB_POZ_ZBTB_KLHL-like"/>
    <property type="match status" value="1"/>
</dbReference>
<dbReference type="Gene3D" id="3.30.710.10">
    <property type="entry name" value="Potassium Channel Kv1.1, Chain A"/>
    <property type="match status" value="1"/>
</dbReference>
<gene>
    <name evidence="2" type="ORF">BKA59DRAFT_456150</name>
</gene>
<evidence type="ECO:0008006" key="4">
    <source>
        <dbReference type="Google" id="ProtNLM"/>
    </source>
</evidence>
<evidence type="ECO:0000256" key="1">
    <source>
        <dbReference type="SAM" id="MobiDB-lite"/>
    </source>
</evidence>
<feature type="region of interest" description="Disordered" evidence="1">
    <location>
        <begin position="1"/>
        <end position="22"/>
    </location>
</feature>
<reference evidence="2" key="1">
    <citation type="journal article" date="2021" name="Nat. Commun.">
        <title>Genetic determinants of endophytism in the Arabidopsis root mycobiome.</title>
        <authorList>
            <person name="Mesny F."/>
            <person name="Miyauchi S."/>
            <person name="Thiergart T."/>
            <person name="Pickel B."/>
            <person name="Atanasova L."/>
            <person name="Karlsson M."/>
            <person name="Huettel B."/>
            <person name="Barry K.W."/>
            <person name="Haridas S."/>
            <person name="Chen C."/>
            <person name="Bauer D."/>
            <person name="Andreopoulos W."/>
            <person name="Pangilinan J."/>
            <person name="LaButti K."/>
            <person name="Riley R."/>
            <person name="Lipzen A."/>
            <person name="Clum A."/>
            <person name="Drula E."/>
            <person name="Henrissat B."/>
            <person name="Kohler A."/>
            <person name="Grigoriev I.V."/>
            <person name="Martin F.M."/>
            <person name="Hacquard S."/>
        </authorList>
    </citation>
    <scope>NUCLEOTIDE SEQUENCE</scope>
    <source>
        <strain evidence="2">MPI-SDFR-AT-0068</strain>
    </source>
</reference>
<dbReference type="Proteomes" id="UP000813427">
    <property type="component" value="Unassembled WGS sequence"/>
</dbReference>